<gene>
    <name evidence="1" type="ORF">SAMN04489735_10551</name>
</gene>
<sequence>RWAIETYFRTMKSNFSFNGYQIRSTVAIKRFWTLLSFTAMFCSATGHGDILTGLRSWQNKKTESWIEFVYYEAKAGTQLDLIKNQLQAA</sequence>
<dbReference type="EMBL" id="FNDE01000055">
    <property type="protein sequence ID" value="SDH76482.1"/>
    <property type="molecule type" value="Genomic_DNA"/>
</dbReference>
<protein>
    <recommendedName>
        <fullName evidence="3">Transposase DDE domain-containing protein</fullName>
    </recommendedName>
</protein>
<organism evidence="1 2">
    <name type="scientific">Aneurinibacillus thermoaerophilus</name>
    <dbReference type="NCBI Taxonomy" id="143495"/>
    <lineage>
        <taxon>Bacteria</taxon>
        <taxon>Bacillati</taxon>
        <taxon>Bacillota</taxon>
        <taxon>Bacilli</taxon>
        <taxon>Bacillales</taxon>
        <taxon>Paenibacillaceae</taxon>
        <taxon>Aneurinibacillus group</taxon>
        <taxon>Aneurinibacillus</taxon>
    </lineage>
</organism>
<proteinExistence type="predicted"/>
<name>A0A1G8F2Y9_ANETH</name>
<evidence type="ECO:0000313" key="2">
    <source>
        <dbReference type="Proteomes" id="UP000198956"/>
    </source>
</evidence>
<dbReference type="Proteomes" id="UP000198956">
    <property type="component" value="Unassembled WGS sequence"/>
</dbReference>
<dbReference type="SUPFAM" id="SSF53098">
    <property type="entry name" value="Ribonuclease H-like"/>
    <property type="match status" value="1"/>
</dbReference>
<dbReference type="AlphaFoldDB" id="A0A1G8F2Y9"/>
<dbReference type="InterPro" id="IPR012337">
    <property type="entry name" value="RNaseH-like_sf"/>
</dbReference>
<evidence type="ECO:0008006" key="3">
    <source>
        <dbReference type="Google" id="ProtNLM"/>
    </source>
</evidence>
<evidence type="ECO:0000313" key="1">
    <source>
        <dbReference type="EMBL" id="SDH76482.1"/>
    </source>
</evidence>
<feature type="non-terminal residue" evidence="1">
    <location>
        <position position="1"/>
    </location>
</feature>
<accession>A0A1G8F2Y9</accession>
<reference evidence="1 2" key="1">
    <citation type="submission" date="2016-10" db="EMBL/GenBank/DDBJ databases">
        <authorList>
            <person name="de Groot N.N."/>
        </authorList>
    </citation>
    <scope>NUCLEOTIDE SEQUENCE [LARGE SCALE GENOMIC DNA]</scope>
    <source>
        <strain evidence="1 2">L 420-91</strain>
    </source>
</reference>